<organism evidence="2">
    <name type="scientific">viral metagenome</name>
    <dbReference type="NCBI Taxonomy" id="1070528"/>
    <lineage>
        <taxon>unclassified sequences</taxon>
        <taxon>metagenomes</taxon>
        <taxon>organismal metagenomes</taxon>
    </lineage>
</organism>
<keyword evidence="1" id="KW-1133">Transmembrane helix</keyword>
<accession>A0A6C0HQM5</accession>
<reference evidence="2" key="1">
    <citation type="journal article" date="2020" name="Nature">
        <title>Giant virus diversity and host interactions through global metagenomics.</title>
        <authorList>
            <person name="Schulz F."/>
            <person name="Roux S."/>
            <person name="Paez-Espino D."/>
            <person name="Jungbluth S."/>
            <person name="Walsh D.A."/>
            <person name="Denef V.J."/>
            <person name="McMahon K.D."/>
            <person name="Konstantinidis K.T."/>
            <person name="Eloe-Fadrosh E.A."/>
            <person name="Kyrpides N.C."/>
            <person name="Woyke T."/>
        </authorList>
    </citation>
    <scope>NUCLEOTIDE SEQUENCE</scope>
    <source>
        <strain evidence="2">GVMAG-M-3300023184-161</strain>
    </source>
</reference>
<sequence length="208" mass="24216">MITIKIKSYRKTISKYIVELVIIKVLYNIFMTSTLSLTGKQYIHPLNLTGKSINNGCSQTSPAYVVKIKRVIFDRFITPILSKNWKILKENMFQINYIIKRLTDYYEALKDETLLLYKYTLSVIKSSFDTNEELSNLEGKLFDGGDAIAKMIVRVPKVRLMPERELYNLILGKPQKNEYDKKIIADISNLLKHEYITFSEISSKIKQI</sequence>
<proteinExistence type="predicted"/>
<keyword evidence="1" id="KW-0812">Transmembrane</keyword>
<name>A0A6C0HQM5_9ZZZZ</name>
<protein>
    <submittedName>
        <fullName evidence="2">Uncharacterized protein</fullName>
    </submittedName>
</protein>
<evidence type="ECO:0000256" key="1">
    <source>
        <dbReference type="SAM" id="Phobius"/>
    </source>
</evidence>
<dbReference type="EMBL" id="MN739997">
    <property type="protein sequence ID" value="QHT82183.1"/>
    <property type="molecule type" value="Genomic_DNA"/>
</dbReference>
<keyword evidence="1" id="KW-0472">Membrane</keyword>
<dbReference type="AlphaFoldDB" id="A0A6C0HQM5"/>
<feature type="transmembrane region" description="Helical" evidence="1">
    <location>
        <begin position="12"/>
        <end position="30"/>
    </location>
</feature>
<evidence type="ECO:0000313" key="2">
    <source>
        <dbReference type="EMBL" id="QHT82183.1"/>
    </source>
</evidence>